<organism evidence="2 3">
    <name type="scientific">Spirodela intermedia</name>
    <name type="common">Intermediate duckweed</name>
    <dbReference type="NCBI Taxonomy" id="51605"/>
    <lineage>
        <taxon>Eukaryota</taxon>
        <taxon>Viridiplantae</taxon>
        <taxon>Streptophyta</taxon>
        <taxon>Embryophyta</taxon>
        <taxon>Tracheophyta</taxon>
        <taxon>Spermatophyta</taxon>
        <taxon>Magnoliopsida</taxon>
        <taxon>Liliopsida</taxon>
        <taxon>Araceae</taxon>
        <taxon>Lemnoideae</taxon>
        <taxon>Spirodela</taxon>
    </lineage>
</organism>
<accession>A0A7I8K1X3</accession>
<dbReference type="PANTHER" id="PTHR37078">
    <property type="entry name" value="NODULE CYSTEINE-RICH (NCR) SECRETED PEPTIDE"/>
    <property type="match status" value="1"/>
</dbReference>
<feature type="chain" id="PRO_5029598257" evidence="1">
    <location>
        <begin position="28"/>
        <end position="78"/>
    </location>
</feature>
<dbReference type="PANTHER" id="PTHR37078:SF6">
    <property type="entry name" value="NODULE CYSTEINE-RICH (NCR) SECRETED PEPTIDE"/>
    <property type="match status" value="1"/>
</dbReference>
<protein>
    <submittedName>
        <fullName evidence="2">Uncharacterized protein</fullName>
    </submittedName>
</protein>
<sequence>MGSGRLSLVLFLLLAFSSSDLPGCVDARPLRFFDHRNYAKVLASLGLTCRCCDGEGGECRTQWDSACAEVRCHPWKFL</sequence>
<keyword evidence="1" id="KW-0732">Signal</keyword>
<dbReference type="EMBL" id="LR746264">
    <property type="protein sequence ID" value="CAA7389805.1"/>
    <property type="molecule type" value="Genomic_DNA"/>
</dbReference>
<evidence type="ECO:0000313" key="3">
    <source>
        <dbReference type="Proteomes" id="UP000663760"/>
    </source>
</evidence>
<reference evidence="2" key="1">
    <citation type="submission" date="2020-02" db="EMBL/GenBank/DDBJ databases">
        <authorList>
            <person name="Scholz U."/>
            <person name="Mascher M."/>
            <person name="Fiebig A."/>
        </authorList>
    </citation>
    <scope>NUCLEOTIDE SEQUENCE</scope>
</reference>
<keyword evidence="3" id="KW-1185">Reference proteome</keyword>
<evidence type="ECO:0000313" key="2">
    <source>
        <dbReference type="EMBL" id="CAA7389805.1"/>
    </source>
</evidence>
<proteinExistence type="predicted"/>
<gene>
    <name evidence="2" type="ORF">SI8410_01001776</name>
</gene>
<feature type="signal peptide" evidence="1">
    <location>
        <begin position="1"/>
        <end position="27"/>
    </location>
</feature>
<name>A0A7I8K1X3_SPIIN</name>
<dbReference type="Proteomes" id="UP000663760">
    <property type="component" value="Chromosome 1"/>
</dbReference>
<evidence type="ECO:0000256" key="1">
    <source>
        <dbReference type="SAM" id="SignalP"/>
    </source>
</evidence>
<dbReference type="AlphaFoldDB" id="A0A7I8K1X3"/>